<accession>A0A0M0GEZ4</accession>
<organism evidence="2 3">
    <name type="scientific">Sporosarcina globispora</name>
    <name type="common">Bacillus globisporus</name>
    <dbReference type="NCBI Taxonomy" id="1459"/>
    <lineage>
        <taxon>Bacteria</taxon>
        <taxon>Bacillati</taxon>
        <taxon>Bacillota</taxon>
        <taxon>Bacilli</taxon>
        <taxon>Bacillales</taxon>
        <taxon>Caryophanaceae</taxon>
        <taxon>Sporosarcina</taxon>
    </lineage>
</organism>
<evidence type="ECO:0000313" key="2">
    <source>
        <dbReference type="EMBL" id="KON87996.1"/>
    </source>
</evidence>
<evidence type="ECO:0000256" key="1">
    <source>
        <dbReference type="SAM" id="Phobius"/>
    </source>
</evidence>
<evidence type="ECO:0000313" key="3">
    <source>
        <dbReference type="Proteomes" id="UP000037109"/>
    </source>
</evidence>
<dbReference type="Pfam" id="PF02667">
    <property type="entry name" value="SCFA_trans"/>
    <property type="match status" value="1"/>
</dbReference>
<keyword evidence="1" id="KW-0812">Transmembrane</keyword>
<dbReference type="InterPro" id="IPR006160">
    <property type="entry name" value="SCFA_transpt_AtoE"/>
</dbReference>
<keyword evidence="1" id="KW-1133">Transmembrane helix</keyword>
<gene>
    <name evidence="2" type="ORF">AF332_14965</name>
</gene>
<dbReference type="Proteomes" id="UP000037109">
    <property type="component" value="Unassembled WGS sequence"/>
</dbReference>
<dbReference type="GO" id="GO:0005886">
    <property type="term" value="C:plasma membrane"/>
    <property type="evidence" value="ECO:0007669"/>
    <property type="project" value="TreeGrafter"/>
</dbReference>
<dbReference type="EMBL" id="LGUF01000007">
    <property type="protein sequence ID" value="KON87996.1"/>
    <property type="molecule type" value="Genomic_DNA"/>
</dbReference>
<proteinExistence type="predicted"/>
<dbReference type="PANTHER" id="PTHR41983:SF2">
    <property type="entry name" value="SHORT-CHAIN FATTY ACID TRANSPORTER-RELATED"/>
    <property type="match status" value="1"/>
</dbReference>
<dbReference type="AlphaFoldDB" id="A0A0M0GEZ4"/>
<name>A0A0M0GEZ4_SPOGL</name>
<reference evidence="3" key="1">
    <citation type="submission" date="2015-07" db="EMBL/GenBank/DDBJ databases">
        <title>Fjat-10036 dsm4.</title>
        <authorList>
            <person name="Liu B."/>
            <person name="Wang J."/>
            <person name="Zhu Y."/>
            <person name="Liu G."/>
            <person name="Chen Q."/>
            <person name="Chen Z."/>
            <person name="Lan J."/>
            <person name="Che J."/>
            <person name="Ge C."/>
            <person name="Shi H."/>
            <person name="Pan Z."/>
            <person name="Liu X."/>
        </authorList>
    </citation>
    <scope>NUCLEOTIDE SEQUENCE [LARGE SCALE GENOMIC DNA]</scope>
    <source>
        <strain evidence="3">DSM 4</strain>
    </source>
</reference>
<sequence>MGIPVSVAINTVSIGDLVTNLLQPFFVLPALGLSGLSLKDIWGYCLVSLIILFVIAAVGVTLIPILF</sequence>
<keyword evidence="1" id="KW-0472">Membrane</keyword>
<protein>
    <recommendedName>
        <fullName evidence="4">Short-chain fatty acid transporter</fullName>
    </recommendedName>
</protein>
<evidence type="ECO:0008006" key="4">
    <source>
        <dbReference type="Google" id="ProtNLM"/>
    </source>
</evidence>
<feature type="transmembrane region" description="Helical" evidence="1">
    <location>
        <begin position="41"/>
        <end position="66"/>
    </location>
</feature>
<dbReference type="PANTHER" id="PTHR41983">
    <property type="entry name" value="SHORT-CHAIN FATTY ACID TRANSPORTER-RELATED"/>
    <property type="match status" value="1"/>
</dbReference>
<keyword evidence="3" id="KW-1185">Reference proteome</keyword>
<comment type="caution">
    <text evidence="2">The sequence shown here is derived from an EMBL/GenBank/DDBJ whole genome shotgun (WGS) entry which is preliminary data.</text>
</comment>
<dbReference type="PATRIC" id="fig|1459.3.peg.3229"/>